<dbReference type="EMBL" id="MUGY01000009">
    <property type="protein sequence ID" value="OXA94574.1"/>
    <property type="molecule type" value="Genomic_DNA"/>
</dbReference>
<dbReference type="InterPro" id="IPR006668">
    <property type="entry name" value="Mg_transptr_MgtE_intracell_dom"/>
</dbReference>
<comment type="subcellular location">
    <subcellularLocation>
        <location evidence="1">Membrane</location>
        <topology evidence="1">Multi-pass membrane protein</topology>
    </subcellularLocation>
</comment>
<sequence>MKTWLDRWDPEDEAFWNSTGSKIAWRTLTITTLTLILSFASWFMMSVIAVKLPGLGFNFSKDQLFWLTAIPGLAAGVLRIIHTFILPIYGTRHVVSFATALKLIPVIGIGFAVMDINTPFWVFAVLAFTTGFGGGDFSSYMPSTSLFFPKRLKGTALGIQAGIGNFGVSVAQFVTPLIISVGIYGAASVFTSINPKETVSVFENSSIEKQKEVFGALDGEVQTKILANVKKNIIDSVSTATQSSDKVVIFTSLPVKAKAKAIANANPKLAEKILNDIKPDNTAVKNTEIYLQSAAFWFAPFLILLSILSWYYLRSIPMKASIKEQLDIFSNKHTWYCTITYVMTFGTFAGLSAAFPLMIKFLYGDFHNAPDPLVYAFYGPLIGSASRIIFGFVADKVGGAILTTITGLGILAGAIILVTEGLVAPTSMDQFPLFVAVILAMFFFTGIGNAGTFRQYPIIFAENQRQAAGVIGWTAAIAAFGPFIFSKLIGNNLSANGTVNQFFIGVAVFSVLATGINWWFYNRKGCEKPS</sequence>
<keyword evidence="2 5" id="KW-0812">Transmembrane</keyword>
<feature type="transmembrane region" description="Helical" evidence="5">
    <location>
        <begin position="120"/>
        <end position="141"/>
    </location>
</feature>
<proteinExistence type="predicted"/>
<name>A0A086AJB0_FLAHY</name>
<feature type="transmembrane region" description="Helical" evidence="5">
    <location>
        <begin position="294"/>
        <end position="313"/>
    </location>
</feature>
<reference evidence="7 9" key="1">
    <citation type="submission" date="2014-07" db="EMBL/GenBank/DDBJ databases">
        <title>Genome of Flavobacterium hydatis DSM 2063.</title>
        <authorList>
            <person name="Pipes S.E."/>
            <person name="Stropko S.J."/>
            <person name="Newman J.D."/>
        </authorList>
    </citation>
    <scope>NUCLEOTIDE SEQUENCE [LARGE SCALE GENOMIC DNA]</scope>
    <source>
        <strain evidence="7 9">DSM 2063</strain>
    </source>
</reference>
<feature type="transmembrane region" description="Helical" evidence="5">
    <location>
        <begin position="162"/>
        <end position="187"/>
    </location>
</feature>
<dbReference type="eggNOG" id="COG2223">
    <property type="taxonomic scope" value="Bacteria"/>
</dbReference>
<feature type="transmembrane region" description="Helical" evidence="5">
    <location>
        <begin position="400"/>
        <end position="419"/>
    </location>
</feature>
<evidence type="ECO:0000256" key="1">
    <source>
        <dbReference type="ARBA" id="ARBA00004141"/>
    </source>
</evidence>
<protein>
    <submittedName>
        <fullName evidence="7">MFS transporter</fullName>
    </submittedName>
</protein>
<dbReference type="Proteomes" id="UP000198424">
    <property type="component" value="Unassembled WGS sequence"/>
</dbReference>
<dbReference type="SUPFAM" id="SSF158791">
    <property type="entry name" value="MgtE N-terminal domain-like"/>
    <property type="match status" value="1"/>
</dbReference>
<feature type="transmembrane region" description="Helical" evidence="5">
    <location>
        <begin position="334"/>
        <end position="355"/>
    </location>
</feature>
<dbReference type="InterPro" id="IPR044772">
    <property type="entry name" value="NO3_transporter"/>
</dbReference>
<evidence type="ECO:0000256" key="5">
    <source>
        <dbReference type="SAM" id="Phobius"/>
    </source>
</evidence>
<evidence type="ECO:0000256" key="4">
    <source>
        <dbReference type="ARBA" id="ARBA00023136"/>
    </source>
</evidence>
<feature type="transmembrane region" description="Helical" evidence="5">
    <location>
        <begin position="375"/>
        <end position="393"/>
    </location>
</feature>
<feature type="transmembrane region" description="Helical" evidence="5">
    <location>
        <begin position="502"/>
        <end position="521"/>
    </location>
</feature>
<dbReference type="PANTHER" id="PTHR23515">
    <property type="entry name" value="HIGH-AFFINITY NITRATE TRANSPORTER 2.3"/>
    <property type="match status" value="1"/>
</dbReference>
<evidence type="ECO:0000313" key="7">
    <source>
        <dbReference type="EMBL" id="KFF16774.1"/>
    </source>
</evidence>
<evidence type="ECO:0000256" key="3">
    <source>
        <dbReference type="ARBA" id="ARBA00022989"/>
    </source>
</evidence>
<dbReference type="Gene3D" id="1.20.1250.20">
    <property type="entry name" value="MFS general substrate transporter like domains"/>
    <property type="match status" value="2"/>
</dbReference>
<feature type="transmembrane region" description="Helical" evidence="5">
    <location>
        <begin position="64"/>
        <end position="82"/>
    </location>
</feature>
<dbReference type="OrthoDB" id="9773404at2"/>
<accession>A0A086AJB0</accession>
<dbReference type="Pfam" id="PF03448">
    <property type="entry name" value="MgtE_N"/>
    <property type="match status" value="1"/>
</dbReference>
<dbReference type="GO" id="GO:0015112">
    <property type="term" value="F:nitrate transmembrane transporter activity"/>
    <property type="evidence" value="ECO:0007669"/>
    <property type="project" value="InterPro"/>
</dbReference>
<dbReference type="RefSeq" id="WP_035621331.1">
    <property type="nucleotide sequence ID" value="NZ_JBEWQG010000005.1"/>
</dbReference>
<dbReference type="AlphaFoldDB" id="A0A086AJB0"/>
<organism evidence="7 9">
    <name type="scientific">Flavobacterium hydatis</name>
    <name type="common">Cytophaga aquatilis</name>
    <dbReference type="NCBI Taxonomy" id="991"/>
    <lineage>
        <taxon>Bacteria</taxon>
        <taxon>Pseudomonadati</taxon>
        <taxon>Bacteroidota</taxon>
        <taxon>Flavobacteriia</taxon>
        <taxon>Flavobacteriales</taxon>
        <taxon>Flavobacteriaceae</taxon>
        <taxon>Flavobacterium</taxon>
    </lineage>
</organism>
<evidence type="ECO:0000256" key="2">
    <source>
        <dbReference type="ARBA" id="ARBA00022692"/>
    </source>
</evidence>
<dbReference type="STRING" id="991.IW20_09835"/>
<dbReference type="SUPFAM" id="SSF103473">
    <property type="entry name" value="MFS general substrate transporter"/>
    <property type="match status" value="2"/>
</dbReference>
<feature type="transmembrane region" description="Helical" evidence="5">
    <location>
        <begin position="470"/>
        <end position="490"/>
    </location>
</feature>
<feature type="domain" description="Magnesium transporter MgtE intracellular" evidence="6">
    <location>
        <begin position="186"/>
        <end position="273"/>
    </location>
</feature>
<feature type="transmembrane region" description="Helical" evidence="5">
    <location>
        <begin position="23"/>
        <end position="44"/>
    </location>
</feature>
<keyword evidence="3 5" id="KW-1133">Transmembrane helix</keyword>
<feature type="transmembrane region" description="Helical" evidence="5">
    <location>
        <begin position="431"/>
        <end position="450"/>
    </location>
</feature>
<evidence type="ECO:0000313" key="10">
    <source>
        <dbReference type="Proteomes" id="UP000198424"/>
    </source>
</evidence>
<evidence type="ECO:0000313" key="9">
    <source>
        <dbReference type="Proteomes" id="UP000028712"/>
    </source>
</evidence>
<dbReference type="EMBL" id="JPRM01000013">
    <property type="protein sequence ID" value="KFF16774.1"/>
    <property type="molecule type" value="Genomic_DNA"/>
</dbReference>
<dbReference type="GO" id="GO:0016020">
    <property type="term" value="C:membrane"/>
    <property type="evidence" value="ECO:0007669"/>
    <property type="project" value="UniProtKB-SubCell"/>
</dbReference>
<evidence type="ECO:0000259" key="6">
    <source>
        <dbReference type="Pfam" id="PF03448"/>
    </source>
</evidence>
<reference evidence="8 10" key="2">
    <citation type="submission" date="2016-11" db="EMBL/GenBank/DDBJ databases">
        <title>Whole genomes of Flavobacteriaceae.</title>
        <authorList>
            <person name="Stine C."/>
            <person name="Li C."/>
            <person name="Tadesse D."/>
        </authorList>
    </citation>
    <scope>NUCLEOTIDE SEQUENCE [LARGE SCALE GENOMIC DNA]</scope>
    <source>
        <strain evidence="8 10">ATCC 29551</strain>
    </source>
</reference>
<keyword evidence="10" id="KW-1185">Reference proteome</keyword>
<dbReference type="InterPro" id="IPR036259">
    <property type="entry name" value="MFS_trans_sf"/>
</dbReference>
<dbReference type="Proteomes" id="UP000028712">
    <property type="component" value="Unassembled WGS sequence"/>
</dbReference>
<feature type="transmembrane region" description="Helical" evidence="5">
    <location>
        <begin position="94"/>
        <end position="114"/>
    </location>
</feature>
<evidence type="ECO:0000313" key="8">
    <source>
        <dbReference type="EMBL" id="OXA94574.1"/>
    </source>
</evidence>
<comment type="caution">
    <text evidence="7">The sequence shown here is derived from an EMBL/GenBank/DDBJ whole genome shotgun (WGS) entry which is preliminary data.</text>
</comment>
<keyword evidence="4 5" id="KW-0472">Membrane</keyword>
<gene>
    <name evidence="8" type="ORF">B0A62_10290</name>
    <name evidence="7" type="ORF">IW20_09835</name>
</gene>